<comment type="caution">
    <text evidence="1">The sequence shown here is derived from an EMBL/GenBank/DDBJ whole genome shotgun (WGS) entry which is preliminary data.</text>
</comment>
<evidence type="ECO:0000313" key="1">
    <source>
        <dbReference type="EMBL" id="KAK3498978.1"/>
    </source>
</evidence>
<dbReference type="Proteomes" id="UP001285908">
    <property type="component" value="Unassembled WGS sequence"/>
</dbReference>
<dbReference type="GeneID" id="87872133"/>
<dbReference type="AlphaFoldDB" id="A0AAJ0IEQ5"/>
<name>A0AAJ0IEQ5_9PEZI</name>
<gene>
    <name evidence="1" type="ORF">B0T23DRAFT_309290</name>
</gene>
<evidence type="ECO:0000313" key="2">
    <source>
        <dbReference type="Proteomes" id="UP001285908"/>
    </source>
</evidence>
<reference evidence="1 2" key="1">
    <citation type="journal article" date="2023" name="Mol. Phylogenet. Evol.">
        <title>Genome-scale phylogeny and comparative genomics of the fungal order Sordariales.</title>
        <authorList>
            <person name="Hensen N."/>
            <person name="Bonometti L."/>
            <person name="Westerberg I."/>
            <person name="Brannstrom I.O."/>
            <person name="Guillou S."/>
            <person name="Cros-Aarteil S."/>
            <person name="Calhoun S."/>
            <person name="Haridas S."/>
            <person name="Kuo A."/>
            <person name="Mondo S."/>
            <person name="Pangilinan J."/>
            <person name="Riley R."/>
            <person name="LaButti K."/>
            <person name="Andreopoulos B."/>
            <person name="Lipzen A."/>
            <person name="Chen C."/>
            <person name="Yan M."/>
            <person name="Daum C."/>
            <person name="Ng V."/>
            <person name="Clum A."/>
            <person name="Steindorff A."/>
            <person name="Ohm R.A."/>
            <person name="Martin F."/>
            <person name="Silar P."/>
            <person name="Natvig D.O."/>
            <person name="Lalanne C."/>
            <person name="Gautier V."/>
            <person name="Ament-Velasquez S.L."/>
            <person name="Kruys A."/>
            <person name="Hutchinson M.I."/>
            <person name="Powell A.J."/>
            <person name="Barry K."/>
            <person name="Miller A.N."/>
            <person name="Grigoriev I.V."/>
            <person name="Debuchy R."/>
            <person name="Gladieux P."/>
            <person name="Hiltunen Thoren M."/>
            <person name="Johannesson H."/>
        </authorList>
    </citation>
    <scope>NUCLEOTIDE SEQUENCE [LARGE SCALE GENOMIC DNA]</scope>
    <source>
        <strain evidence="1 2">FGSC 10403</strain>
    </source>
</reference>
<accession>A0AAJ0IEQ5</accession>
<organism evidence="1 2">
    <name type="scientific">Neurospora hispaniola</name>
    <dbReference type="NCBI Taxonomy" id="588809"/>
    <lineage>
        <taxon>Eukaryota</taxon>
        <taxon>Fungi</taxon>
        <taxon>Dikarya</taxon>
        <taxon>Ascomycota</taxon>
        <taxon>Pezizomycotina</taxon>
        <taxon>Sordariomycetes</taxon>
        <taxon>Sordariomycetidae</taxon>
        <taxon>Sordariales</taxon>
        <taxon>Sordariaceae</taxon>
        <taxon>Neurospora</taxon>
    </lineage>
</organism>
<dbReference type="RefSeq" id="XP_062696611.1">
    <property type="nucleotide sequence ID" value="XM_062834511.1"/>
</dbReference>
<protein>
    <submittedName>
        <fullName evidence="1">Uncharacterized protein</fullName>
    </submittedName>
</protein>
<dbReference type="EMBL" id="JAULSX010000001">
    <property type="protein sequence ID" value="KAK3498978.1"/>
    <property type="molecule type" value="Genomic_DNA"/>
</dbReference>
<keyword evidence="2" id="KW-1185">Reference proteome</keyword>
<proteinExistence type="predicted"/>
<feature type="non-terminal residue" evidence="1">
    <location>
        <position position="1"/>
    </location>
</feature>
<sequence length="97" mass="11647">HYKIKLEIFKKIDDTSKFNTIRIREITTIVQEDFPKSVHIQANIYNVYIKIRRRDLHSYTPTSTLIKSFNNNNIKYIKKIDLNNNKQLLGFIFTFPI</sequence>